<gene>
    <name evidence="10" type="ORF">SAMN02745189_01763</name>
</gene>
<evidence type="ECO:0000313" key="10">
    <source>
        <dbReference type="EMBL" id="SHM22334.1"/>
    </source>
</evidence>
<dbReference type="Gene3D" id="2.102.10.10">
    <property type="entry name" value="Rieske [2Fe-2S] iron-sulphur domain"/>
    <property type="match status" value="1"/>
</dbReference>
<dbReference type="OrthoDB" id="9800776at2"/>
<dbReference type="PANTHER" id="PTHR43756">
    <property type="entry name" value="CHOLINE MONOOXYGENASE, CHLOROPLASTIC"/>
    <property type="match status" value="1"/>
</dbReference>
<evidence type="ECO:0000256" key="3">
    <source>
        <dbReference type="ARBA" id="ARBA00022723"/>
    </source>
</evidence>
<dbReference type="InterPro" id="IPR001663">
    <property type="entry name" value="Rng_hydr_dOase-A"/>
</dbReference>
<organism evidence="10 11">
    <name type="scientific">Lacicoccus alkaliphilus DSM 16010</name>
    <dbReference type="NCBI Taxonomy" id="1123231"/>
    <lineage>
        <taxon>Bacteria</taxon>
        <taxon>Bacillati</taxon>
        <taxon>Bacillota</taxon>
        <taxon>Bacilli</taxon>
        <taxon>Bacillales</taxon>
        <taxon>Salinicoccaceae</taxon>
        <taxon>Lacicoccus</taxon>
    </lineage>
</organism>
<dbReference type="PROSITE" id="PS00570">
    <property type="entry name" value="RING_HYDROXYL_ALPHA"/>
    <property type="match status" value="1"/>
</dbReference>
<dbReference type="GO" id="GO:0004497">
    <property type="term" value="F:monooxygenase activity"/>
    <property type="evidence" value="ECO:0007669"/>
    <property type="project" value="UniProtKB-ARBA"/>
</dbReference>
<dbReference type="GO" id="GO:0051537">
    <property type="term" value="F:2 iron, 2 sulfur cluster binding"/>
    <property type="evidence" value="ECO:0007669"/>
    <property type="project" value="UniProtKB-KW"/>
</dbReference>
<reference evidence="10 11" key="1">
    <citation type="submission" date="2016-11" db="EMBL/GenBank/DDBJ databases">
        <authorList>
            <person name="Jaros S."/>
            <person name="Januszkiewicz K."/>
            <person name="Wedrychowicz H."/>
        </authorList>
    </citation>
    <scope>NUCLEOTIDE SEQUENCE [LARGE SCALE GENOMIC DNA]</scope>
    <source>
        <strain evidence="10 11">DSM 16010</strain>
    </source>
</reference>
<evidence type="ECO:0000256" key="5">
    <source>
        <dbReference type="ARBA" id="ARBA00023002"/>
    </source>
</evidence>
<dbReference type="PROSITE" id="PS51296">
    <property type="entry name" value="RIESKE"/>
    <property type="match status" value="1"/>
</dbReference>
<dbReference type="Proteomes" id="UP000184206">
    <property type="component" value="Unassembled WGS sequence"/>
</dbReference>
<proteinExistence type="inferred from homology"/>
<dbReference type="GO" id="GO:0016705">
    <property type="term" value="F:oxidoreductase activity, acting on paired donors, with incorporation or reduction of molecular oxygen"/>
    <property type="evidence" value="ECO:0007669"/>
    <property type="project" value="UniProtKB-ARBA"/>
</dbReference>
<evidence type="ECO:0000256" key="2">
    <source>
        <dbReference type="ARBA" id="ARBA00022714"/>
    </source>
</evidence>
<dbReference type="PRINTS" id="PR00090">
    <property type="entry name" value="RNGDIOXGNASE"/>
</dbReference>
<dbReference type="Pfam" id="PF00355">
    <property type="entry name" value="Rieske"/>
    <property type="match status" value="1"/>
</dbReference>
<evidence type="ECO:0000313" key="11">
    <source>
        <dbReference type="Proteomes" id="UP000184206"/>
    </source>
</evidence>
<dbReference type="RefSeq" id="WP_072710205.1">
    <property type="nucleotide sequence ID" value="NZ_FRCF01000007.1"/>
</dbReference>
<dbReference type="STRING" id="1123231.SAMN02745189_01763"/>
<comment type="similarity">
    <text evidence="1">Belongs to the bacterial ring-hydroxylating dioxygenase alpha subunit family.</text>
</comment>
<evidence type="ECO:0000256" key="8">
    <source>
        <dbReference type="ARBA" id="ARBA00023027"/>
    </source>
</evidence>
<feature type="domain" description="Rieske" evidence="9">
    <location>
        <begin position="39"/>
        <end position="124"/>
    </location>
</feature>
<sequence length="425" mass="48971">MDNIIQDNVEDSEFLVNRKVFTEREILARERAEIFNKCWLFIGHETEIPELGDYKRKKVGGRNLLFIRSHDGEIRALFNTCPHRGALVARESEGNSRVFRCFYHAWSFKNDGELVGMPGMDGFPEGFNDEGTKNMKAVKRVENYRGFVFVNYDQEAVSLEEYLGNAKEYIDLVADQSEHGLEALGGVQEYSVRANWKLLAENSVDLYHGMPTHKTYFDIKQDQDPDLKKVKLEGEGVELDNGHAVIEYVAPWGRPVAQWTPIWDEDLKRDMEQMKEDLTERFGTERAERITHYNRNILIFPNLVINDIMAVTARTFYPTSPGYMEVLGYSLAPKGEKGSHRMARNDNFLEFLGPGGFATPDDNEALELCQEAYNNNEEVEWNDISKGMVRGAGNAMATDEVQMRNFWRQYNMKIQESLKKEVVQK</sequence>
<keyword evidence="6" id="KW-0408">Iron</keyword>
<evidence type="ECO:0000259" key="9">
    <source>
        <dbReference type="PROSITE" id="PS51296"/>
    </source>
</evidence>
<keyword evidence="4 10" id="KW-0223">Dioxygenase</keyword>
<name>A0A1M7H120_9BACL</name>
<accession>A0A1M7H120</accession>
<keyword evidence="11" id="KW-1185">Reference proteome</keyword>
<dbReference type="PANTHER" id="PTHR43756:SF1">
    <property type="entry name" value="3-PHENYLPROPIONATE_CINNAMIC ACID DIOXYGENASE SUBUNIT ALPHA"/>
    <property type="match status" value="1"/>
</dbReference>
<dbReference type="GO" id="GO:0005506">
    <property type="term" value="F:iron ion binding"/>
    <property type="evidence" value="ECO:0007669"/>
    <property type="project" value="InterPro"/>
</dbReference>
<keyword evidence="2" id="KW-0001">2Fe-2S</keyword>
<dbReference type="CDD" id="cd03469">
    <property type="entry name" value="Rieske_RO_Alpha_N"/>
    <property type="match status" value="1"/>
</dbReference>
<dbReference type="InterPro" id="IPR015881">
    <property type="entry name" value="ARHD_Rieske_2Fe_2S"/>
</dbReference>
<evidence type="ECO:0000256" key="6">
    <source>
        <dbReference type="ARBA" id="ARBA00023004"/>
    </source>
</evidence>
<dbReference type="EMBL" id="FRCF01000007">
    <property type="protein sequence ID" value="SHM22334.1"/>
    <property type="molecule type" value="Genomic_DNA"/>
</dbReference>
<keyword evidence="7" id="KW-0411">Iron-sulfur</keyword>
<dbReference type="InterPro" id="IPR015879">
    <property type="entry name" value="Ring_hydroxy_dOase_asu_C_dom"/>
</dbReference>
<evidence type="ECO:0000256" key="1">
    <source>
        <dbReference type="ARBA" id="ARBA00008751"/>
    </source>
</evidence>
<keyword evidence="8" id="KW-0520">NAD</keyword>
<dbReference type="Gene3D" id="3.90.380.10">
    <property type="entry name" value="Naphthalene 1,2-dioxygenase Alpha Subunit, Chain A, domain 1"/>
    <property type="match status" value="1"/>
</dbReference>
<dbReference type="GO" id="GO:0051213">
    <property type="term" value="F:dioxygenase activity"/>
    <property type="evidence" value="ECO:0007669"/>
    <property type="project" value="UniProtKB-KW"/>
</dbReference>
<dbReference type="InterPro" id="IPR036922">
    <property type="entry name" value="Rieske_2Fe-2S_sf"/>
</dbReference>
<dbReference type="Pfam" id="PF00848">
    <property type="entry name" value="Ring_hydroxyl_A"/>
    <property type="match status" value="1"/>
</dbReference>
<protein>
    <submittedName>
        <fullName evidence="10">p-cumate 2,3-dioxygenase alpha subunit</fullName>
    </submittedName>
</protein>
<dbReference type="SUPFAM" id="SSF50022">
    <property type="entry name" value="ISP domain"/>
    <property type="match status" value="1"/>
</dbReference>
<dbReference type="InterPro" id="IPR017941">
    <property type="entry name" value="Rieske_2Fe-2S"/>
</dbReference>
<dbReference type="AlphaFoldDB" id="A0A1M7H120"/>
<dbReference type="SUPFAM" id="SSF55961">
    <property type="entry name" value="Bet v1-like"/>
    <property type="match status" value="1"/>
</dbReference>
<evidence type="ECO:0000256" key="4">
    <source>
        <dbReference type="ARBA" id="ARBA00022964"/>
    </source>
</evidence>
<keyword evidence="5" id="KW-0560">Oxidoreductase</keyword>
<keyword evidence="3" id="KW-0479">Metal-binding</keyword>
<evidence type="ECO:0000256" key="7">
    <source>
        <dbReference type="ARBA" id="ARBA00023014"/>
    </source>
</evidence>